<dbReference type="PANTHER" id="PTHR43095:SF5">
    <property type="entry name" value="XYLULOSE KINASE"/>
    <property type="match status" value="1"/>
</dbReference>
<evidence type="ECO:0000256" key="4">
    <source>
        <dbReference type="ARBA" id="ARBA00022777"/>
    </source>
</evidence>
<keyword evidence="8" id="KW-1185">Reference proteome</keyword>
<dbReference type="Proteomes" id="UP001597338">
    <property type="component" value="Unassembled WGS sequence"/>
</dbReference>
<name>A0ABW4V3N7_9MICO</name>
<dbReference type="RefSeq" id="WP_377196389.1">
    <property type="nucleotide sequence ID" value="NZ_JBHUHF010000001.1"/>
</dbReference>
<keyword evidence="2" id="KW-0859">Xylose metabolism</keyword>
<dbReference type="GO" id="GO:0016301">
    <property type="term" value="F:kinase activity"/>
    <property type="evidence" value="ECO:0007669"/>
    <property type="project" value="UniProtKB-KW"/>
</dbReference>
<evidence type="ECO:0000256" key="3">
    <source>
        <dbReference type="ARBA" id="ARBA00022679"/>
    </source>
</evidence>
<evidence type="ECO:0000313" key="8">
    <source>
        <dbReference type="Proteomes" id="UP001597338"/>
    </source>
</evidence>
<dbReference type="PANTHER" id="PTHR43095">
    <property type="entry name" value="SUGAR KINASE"/>
    <property type="match status" value="1"/>
</dbReference>
<dbReference type="InterPro" id="IPR050406">
    <property type="entry name" value="FGGY_Carb_Kinase"/>
</dbReference>
<dbReference type="Pfam" id="PF02782">
    <property type="entry name" value="FGGY_C"/>
    <property type="match status" value="1"/>
</dbReference>
<keyword evidence="4 7" id="KW-0418">Kinase</keyword>
<dbReference type="PIRSF" id="PIRSF000538">
    <property type="entry name" value="GlpK"/>
    <property type="match status" value="1"/>
</dbReference>
<evidence type="ECO:0000256" key="2">
    <source>
        <dbReference type="ARBA" id="ARBA00022629"/>
    </source>
</evidence>
<sequence>MPRRLVAGVDSSTQQTKLVVVDSVTGELERSAARPHPDGTEVSPDHWWSAFEGVGADRATGAAAVSITAQQHSTIFLDRGGVPVRDAILWNDLRAIDAADRLRGELGDQTWLDAVGLLPDAAHPVSKLRWLREHEPSRARQVSSVTLPHDWLTWKLLGAASDRMATDRSDASATGYWSVKAGAYDHALITHSLGHDVNVPEILAPHGSAGTTDSGLVVGAGCGDNAATHLGLETEFGDVVISIGTSATVSMRSRSPAHDVNGYIDSMADARAGHIPIVAMLNGARVLAATAGLLGVSLTRLDELARSAPPDAGGALCAPYLDGERNPRVPRGAGAFEGLSRSSLNPATFARAALLGLGCAIADAVDALIASFGEPRRVLVVGGGSRSRELRATISDLLGRPVLWPEQREHAAFGAARQAAWALTGELPSWGVPLTSAETPSDDRGWTAAVRTRYAGLTQKLATPR</sequence>
<keyword evidence="3" id="KW-0808">Transferase</keyword>
<comment type="caution">
    <text evidence="7">The sequence shown here is derived from an EMBL/GenBank/DDBJ whole genome shotgun (WGS) entry which is preliminary data.</text>
</comment>
<evidence type="ECO:0000313" key="7">
    <source>
        <dbReference type="EMBL" id="MFD2024448.1"/>
    </source>
</evidence>
<reference evidence="8" key="1">
    <citation type="journal article" date="2019" name="Int. J. Syst. Evol. Microbiol.">
        <title>The Global Catalogue of Microorganisms (GCM) 10K type strain sequencing project: providing services to taxonomists for standard genome sequencing and annotation.</title>
        <authorList>
            <consortium name="The Broad Institute Genomics Platform"/>
            <consortium name="The Broad Institute Genome Sequencing Center for Infectious Disease"/>
            <person name="Wu L."/>
            <person name="Ma J."/>
        </authorList>
    </citation>
    <scope>NUCLEOTIDE SEQUENCE [LARGE SCALE GENOMIC DNA]</scope>
    <source>
        <strain evidence="8">CCM 7043</strain>
    </source>
</reference>
<proteinExistence type="inferred from homology"/>
<dbReference type="EMBL" id="JBHUHF010000001">
    <property type="protein sequence ID" value="MFD2024448.1"/>
    <property type="molecule type" value="Genomic_DNA"/>
</dbReference>
<evidence type="ECO:0000259" key="5">
    <source>
        <dbReference type="Pfam" id="PF00370"/>
    </source>
</evidence>
<organism evidence="7 8">
    <name type="scientific">Promicromonospora aerolata</name>
    <dbReference type="NCBI Taxonomy" id="195749"/>
    <lineage>
        <taxon>Bacteria</taxon>
        <taxon>Bacillati</taxon>
        <taxon>Actinomycetota</taxon>
        <taxon>Actinomycetes</taxon>
        <taxon>Micrococcales</taxon>
        <taxon>Promicromonosporaceae</taxon>
        <taxon>Promicromonospora</taxon>
    </lineage>
</organism>
<feature type="domain" description="Carbohydrate kinase FGGY N-terminal" evidence="5">
    <location>
        <begin position="6"/>
        <end position="216"/>
    </location>
</feature>
<accession>A0ABW4V3N7</accession>
<evidence type="ECO:0000259" key="6">
    <source>
        <dbReference type="Pfam" id="PF02782"/>
    </source>
</evidence>
<dbReference type="InterPro" id="IPR018484">
    <property type="entry name" value="FGGY_N"/>
</dbReference>
<dbReference type="Pfam" id="PF00370">
    <property type="entry name" value="FGGY_N"/>
    <property type="match status" value="1"/>
</dbReference>
<gene>
    <name evidence="7" type="ORF">ACFSL2_02890</name>
</gene>
<keyword evidence="2" id="KW-0119">Carbohydrate metabolism</keyword>
<dbReference type="InterPro" id="IPR043129">
    <property type="entry name" value="ATPase_NBD"/>
</dbReference>
<dbReference type="InterPro" id="IPR000577">
    <property type="entry name" value="Carb_kinase_FGGY"/>
</dbReference>
<dbReference type="InterPro" id="IPR018485">
    <property type="entry name" value="FGGY_C"/>
</dbReference>
<evidence type="ECO:0000256" key="1">
    <source>
        <dbReference type="ARBA" id="ARBA00009156"/>
    </source>
</evidence>
<dbReference type="Gene3D" id="3.30.420.40">
    <property type="match status" value="2"/>
</dbReference>
<feature type="domain" description="Carbohydrate kinase FGGY C-terminal" evidence="6">
    <location>
        <begin position="240"/>
        <end position="423"/>
    </location>
</feature>
<protein>
    <submittedName>
        <fullName evidence="7">FGGY-family carbohydrate kinase</fullName>
    </submittedName>
</protein>
<comment type="similarity">
    <text evidence="1">Belongs to the FGGY kinase family.</text>
</comment>
<dbReference type="SUPFAM" id="SSF53067">
    <property type="entry name" value="Actin-like ATPase domain"/>
    <property type="match status" value="2"/>
</dbReference>